<dbReference type="InterPro" id="IPR001539">
    <property type="entry name" value="Peptidase_U32"/>
</dbReference>
<dbReference type="InterPro" id="IPR051454">
    <property type="entry name" value="RNA/ubiquinone_mod_enzymes"/>
</dbReference>
<dbReference type="Pfam" id="PF12392">
    <property type="entry name" value="DUF3656"/>
    <property type="match status" value="1"/>
</dbReference>
<protein>
    <submittedName>
        <fullName evidence="2">Putative protease</fullName>
    </submittedName>
</protein>
<dbReference type="EMBL" id="FOOX01000026">
    <property type="protein sequence ID" value="SFH35007.1"/>
    <property type="molecule type" value="Genomic_DNA"/>
</dbReference>
<dbReference type="InterPro" id="IPR020988">
    <property type="entry name" value="Pept_U32_collagenase"/>
</dbReference>
<evidence type="ECO:0000259" key="1">
    <source>
        <dbReference type="Pfam" id="PF12392"/>
    </source>
</evidence>
<dbReference type="PANTHER" id="PTHR30217:SF10">
    <property type="entry name" value="23S RRNA 5-HYDROXYCYTIDINE C2501 SYNTHASE"/>
    <property type="match status" value="1"/>
</dbReference>
<gene>
    <name evidence="2" type="ORF">SAMN05660649_04847</name>
</gene>
<dbReference type="GO" id="GO:0008233">
    <property type="term" value="F:peptidase activity"/>
    <property type="evidence" value="ECO:0007669"/>
    <property type="project" value="UniProtKB-KW"/>
</dbReference>
<accession>A0A1I2ZB07</accession>
<dbReference type="AlphaFoldDB" id="A0A1I2ZB07"/>
<evidence type="ECO:0000313" key="2">
    <source>
        <dbReference type="EMBL" id="SFH35007.1"/>
    </source>
</evidence>
<proteinExistence type="predicted"/>
<name>A0A1I2ZB07_9FIRM</name>
<sequence length="844" mass="93563">MSKPELLAPAGSREALVAAVQNGADAVYLGGRQFNARRSADNFNERDLIEAIQYAHARGVKIYVTVNILLADTELSEAVRFLHFIYNTGADAAIVQDLGLVKLAQQVIPELELHASTQMTAHNTPGIQFLKEAGLKRIVLARELSLAEVREIKEHTGIQLETFIHGALCVCYSGQCLMSSMIGGRSGNRGRCAQPCRLEYRLVDNRGRELADPAKTGEYLLSPRDLNMSANIPELIGAGIDSFKIEGRMRRPEYVATVIRVYRYLIDRALEGGKFYVDPAEAGELKQIFNRDFTTGYFFGVPGAKMMSYKRPNNRGVKLGRISRYDREKKLALIELDASLALGDGIEVWVTRGGRVGTEVTEMFLQNKKITSAGPGTAVSVRLDGRIYPGDRVFKTSDAQLMEKAVRTYSSSRENISIPLDFKIKASLGEPMYIQARDPEGVAAEAETAVRAEAAIKKQLTSDFLANQLNRLGNTPFVLGKLECDIEPGVMVPVSEINEARRGIVESILEERVRLRGNRPVSLETVEQRLDQAYNGPVLNKTLGMPLLALAVNGFEETRAAVQNGADLIYYGGDVYRRQGNNDLEQLRKAREYCRAKSIGFYLATPRILHDRELERFLVNFDQAMSLKPDGVVISSYGLLHKLQDTYDVPLITDFYLNVFNSQSAKLLQDKGVFRVTLSPELTGQQIAGLIPRVSVETELVVQGRLPLMVSRYCAIGSLLGGKGAGKSCNAPCRGTAFALRDRKGVIFPVETDANCIMHIYNSRELCLLDTLPYLVETGPAVLRVEARREDEQYIARTAGAYRRVLNSLRQKGEELPDLGAMVQELTARGPGYTRGHYYRGVMD</sequence>
<dbReference type="RefSeq" id="WP_092475539.1">
    <property type="nucleotide sequence ID" value="NZ_FOOX01000026.1"/>
</dbReference>
<dbReference type="Pfam" id="PF01136">
    <property type="entry name" value="Peptidase_U32"/>
    <property type="match status" value="2"/>
</dbReference>
<feature type="domain" description="Peptidase U32 collagenase" evidence="1">
    <location>
        <begin position="393"/>
        <end position="512"/>
    </location>
</feature>
<dbReference type="Proteomes" id="UP000199337">
    <property type="component" value="Unassembled WGS sequence"/>
</dbReference>
<keyword evidence="2" id="KW-0378">Hydrolase</keyword>
<organism evidence="2 3">
    <name type="scientific">Desulfotruncus arcticus DSM 17038</name>
    <dbReference type="NCBI Taxonomy" id="1121424"/>
    <lineage>
        <taxon>Bacteria</taxon>
        <taxon>Bacillati</taxon>
        <taxon>Bacillota</taxon>
        <taxon>Clostridia</taxon>
        <taxon>Eubacteriales</taxon>
        <taxon>Desulfallaceae</taxon>
        <taxon>Desulfotruncus</taxon>
    </lineage>
</organism>
<dbReference type="PROSITE" id="PS01276">
    <property type="entry name" value="PEPTIDASE_U32"/>
    <property type="match status" value="1"/>
</dbReference>
<keyword evidence="2" id="KW-0645">Protease</keyword>
<dbReference type="OrthoDB" id="9807498at2"/>
<reference evidence="3" key="1">
    <citation type="submission" date="2016-10" db="EMBL/GenBank/DDBJ databases">
        <authorList>
            <person name="Varghese N."/>
            <person name="Submissions S."/>
        </authorList>
    </citation>
    <scope>NUCLEOTIDE SEQUENCE [LARGE SCALE GENOMIC DNA]</scope>
    <source>
        <strain evidence="3">DSM 17038</strain>
    </source>
</reference>
<dbReference type="STRING" id="341036.SAMN05660649_04847"/>
<dbReference type="GO" id="GO:0006508">
    <property type="term" value="P:proteolysis"/>
    <property type="evidence" value="ECO:0007669"/>
    <property type="project" value="UniProtKB-KW"/>
</dbReference>
<evidence type="ECO:0000313" key="3">
    <source>
        <dbReference type="Proteomes" id="UP000199337"/>
    </source>
</evidence>
<dbReference type="PANTHER" id="PTHR30217">
    <property type="entry name" value="PEPTIDASE U32 FAMILY"/>
    <property type="match status" value="1"/>
</dbReference>
<keyword evidence="3" id="KW-1185">Reference proteome</keyword>